<dbReference type="SUPFAM" id="SSF46548">
    <property type="entry name" value="alpha-helical ferredoxin"/>
    <property type="match status" value="1"/>
</dbReference>
<keyword evidence="2" id="KW-0479">Metal-binding</keyword>
<keyword evidence="3 7" id="KW-0560">Oxidoreductase</keyword>
<accession>A0A840CYB1</accession>
<evidence type="ECO:0000256" key="4">
    <source>
        <dbReference type="ARBA" id="ARBA00023004"/>
    </source>
</evidence>
<organism evidence="7 8">
    <name type="scientific">Bacteroides reticulotermitis</name>
    <dbReference type="NCBI Taxonomy" id="1133319"/>
    <lineage>
        <taxon>Bacteria</taxon>
        <taxon>Pseudomonadati</taxon>
        <taxon>Bacteroidota</taxon>
        <taxon>Bacteroidia</taxon>
        <taxon>Bacteroidales</taxon>
        <taxon>Bacteroidaceae</taxon>
        <taxon>Bacteroides</taxon>
    </lineage>
</organism>
<dbReference type="GO" id="GO:0005886">
    <property type="term" value="C:plasma membrane"/>
    <property type="evidence" value="ECO:0007669"/>
    <property type="project" value="TreeGrafter"/>
</dbReference>
<name>A0A840CYB1_9BACE</name>
<keyword evidence="4" id="KW-0408">Iron</keyword>
<dbReference type="PANTHER" id="PTHR43255:SF1">
    <property type="entry name" value="IRON-SULFUR-BINDING OXIDOREDUCTASE FADF-RELATED"/>
    <property type="match status" value="1"/>
</dbReference>
<dbReference type="GO" id="GO:0051539">
    <property type="term" value="F:4 iron, 4 sulfur cluster binding"/>
    <property type="evidence" value="ECO:0007669"/>
    <property type="project" value="UniProtKB-KW"/>
</dbReference>
<dbReference type="GO" id="GO:0051912">
    <property type="term" value="F:CoB--CoM heterodisulfide reductase activity"/>
    <property type="evidence" value="ECO:0007669"/>
    <property type="project" value="UniProtKB-EC"/>
</dbReference>
<keyword evidence="1" id="KW-0004">4Fe-4S</keyword>
<feature type="domain" description="4Fe-4S ferredoxin-type" evidence="6">
    <location>
        <begin position="21"/>
        <end position="83"/>
    </location>
</feature>
<evidence type="ECO:0000256" key="2">
    <source>
        <dbReference type="ARBA" id="ARBA00022723"/>
    </source>
</evidence>
<evidence type="ECO:0000313" key="8">
    <source>
        <dbReference type="Proteomes" id="UP000560658"/>
    </source>
</evidence>
<dbReference type="Gene3D" id="1.10.1060.10">
    <property type="entry name" value="Alpha-helical ferredoxin"/>
    <property type="match status" value="1"/>
</dbReference>
<evidence type="ECO:0000259" key="6">
    <source>
        <dbReference type="Pfam" id="PF13183"/>
    </source>
</evidence>
<dbReference type="InterPro" id="IPR017896">
    <property type="entry name" value="4Fe4S_Fe-S-bd"/>
</dbReference>
<dbReference type="InterPro" id="IPR051460">
    <property type="entry name" value="HdrC_iron-sulfur_subunit"/>
</dbReference>
<keyword evidence="8" id="KW-1185">Reference proteome</keyword>
<evidence type="ECO:0000256" key="1">
    <source>
        <dbReference type="ARBA" id="ARBA00022485"/>
    </source>
</evidence>
<dbReference type="PANTHER" id="PTHR43255">
    <property type="entry name" value="IRON-SULFUR-BINDING OXIDOREDUCTASE FADF-RELATED-RELATED"/>
    <property type="match status" value="1"/>
</dbReference>
<evidence type="ECO:0000256" key="3">
    <source>
        <dbReference type="ARBA" id="ARBA00023002"/>
    </source>
</evidence>
<dbReference type="InterPro" id="IPR017900">
    <property type="entry name" value="4Fe4S_Fe_S_CS"/>
</dbReference>
<dbReference type="RefSeq" id="WP_044161918.1">
    <property type="nucleotide sequence ID" value="NZ_JACIER010000004.1"/>
</dbReference>
<dbReference type="PROSITE" id="PS00198">
    <property type="entry name" value="4FE4S_FER_1"/>
    <property type="match status" value="1"/>
</dbReference>
<dbReference type="InterPro" id="IPR009051">
    <property type="entry name" value="Helical_ferredxn"/>
</dbReference>
<sequence length="185" mass="21015">MENNVSLSRCLEQETGVNVFDCYQCGKCTAGCVLATEMEYPPSYIMRLLQTKNTANDQRVLHSNAIWICLNCENCIARCPKEIDIPKAMDYLREQSRVQKCVNKQARPVVAFHSAFLDSVKYTGRLYEVGLVAGFKARTFRVVQDLNVAPGMYLKGKLNLLPERVKDPSKIKAIFKRTIDNTNKK</sequence>
<evidence type="ECO:0000256" key="5">
    <source>
        <dbReference type="ARBA" id="ARBA00023014"/>
    </source>
</evidence>
<gene>
    <name evidence="7" type="ORF">GGR06_001351</name>
</gene>
<evidence type="ECO:0000313" key="7">
    <source>
        <dbReference type="EMBL" id="MBB4043569.1"/>
    </source>
</evidence>
<dbReference type="EC" id="1.8.98.1" evidence="7"/>
<dbReference type="EMBL" id="JACIER010000004">
    <property type="protein sequence ID" value="MBB4043569.1"/>
    <property type="molecule type" value="Genomic_DNA"/>
</dbReference>
<dbReference type="GO" id="GO:0046872">
    <property type="term" value="F:metal ion binding"/>
    <property type="evidence" value="ECO:0007669"/>
    <property type="project" value="UniProtKB-KW"/>
</dbReference>
<proteinExistence type="predicted"/>
<protein>
    <submittedName>
        <fullName evidence="7">Heterodisulfide reductase subunit C</fullName>
        <ecNumber evidence="7">1.8.98.1</ecNumber>
    </submittedName>
</protein>
<reference evidence="7" key="1">
    <citation type="submission" date="2020-08" db="EMBL/GenBank/DDBJ databases">
        <title>Genomic Encyclopedia of Type Strains, Phase IV (KMG-IV): sequencing the most valuable type-strain genomes for metagenomic binning, comparative biology and taxonomic classification.</title>
        <authorList>
            <person name="Goeker M."/>
        </authorList>
    </citation>
    <scope>NUCLEOTIDE SEQUENCE [LARGE SCALE GENOMIC DNA]</scope>
    <source>
        <strain evidence="7">DSM 105720</strain>
    </source>
</reference>
<dbReference type="AlphaFoldDB" id="A0A840CYB1"/>
<keyword evidence="5" id="KW-0411">Iron-sulfur</keyword>
<dbReference type="Proteomes" id="UP000560658">
    <property type="component" value="Unassembled WGS sequence"/>
</dbReference>
<comment type="caution">
    <text evidence="7">The sequence shown here is derived from an EMBL/GenBank/DDBJ whole genome shotgun (WGS) entry which is preliminary data.</text>
</comment>
<dbReference type="Pfam" id="PF13183">
    <property type="entry name" value="Fer4_8"/>
    <property type="match status" value="1"/>
</dbReference>